<dbReference type="SUPFAM" id="SSF53335">
    <property type="entry name" value="S-adenosyl-L-methionine-dependent methyltransferases"/>
    <property type="match status" value="1"/>
</dbReference>
<dbReference type="Pfam" id="PF00535">
    <property type="entry name" value="Glycos_transf_2"/>
    <property type="match status" value="1"/>
</dbReference>
<evidence type="ECO:0000313" key="3">
    <source>
        <dbReference type="EMBL" id="UFZ01879.1"/>
    </source>
</evidence>
<dbReference type="CDD" id="cd02440">
    <property type="entry name" value="AdoMet_MTases"/>
    <property type="match status" value="1"/>
</dbReference>
<organism evidence="3 4">
    <name type="scientific">Bradyrhizobium ontarionense</name>
    <dbReference type="NCBI Taxonomy" id="2898149"/>
    <lineage>
        <taxon>Bacteria</taxon>
        <taxon>Pseudomonadati</taxon>
        <taxon>Pseudomonadota</taxon>
        <taxon>Alphaproteobacteria</taxon>
        <taxon>Hyphomicrobiales</taxon>
        <taxon>Nitrobacteraceae</taxon>
        <taxon>Bradyrhizobium</taxon>
    </lineage>
</organism>
<feature type="compositionally biased region" description="Basic and acidic residues" evidence="1">
    <location>
        <begin position="1"/>
        <end position="16"/>
    </location>
</feature>
<dbReference type="GO" id="GO:0032259">
    <property type="term" value="P:methylation"/>
    <property type="evidence" value="ECO:0007669"/>
    <property type="project" value="UniProtKB-KW"/>
</dbReference>
<dbReference type="EMBL" id="CP088156">
    <property type="protein sequence ID" value="UFZ01879.1"/>
    <property type="molecule type" value="Genomic_DNA"/>
</dbReference>
<gene>
    <name evidence="3" type="ORF">LQG66_21450</name>
</gene>
<keyword evidence="3" id="KW-0808">Transferase</keyword>
<evidence type="ECO:0000313" key="4">
    <source>
        <dbReference type="Proteomes" id="UP001431010"/>
    </source>
</evidence>
<name>A0ABY3R432_9BRAD</name>
<proteinExistence type="predicted"/>
<dbReference type="Proteomes" id="UP001431010">
    <property type="component" value="Chromosome"/>
</dbReference>
<sequence length="502" mass="56169">MAELDDPARQDEHERPQAAAMAAPAPKALSPRKAAILDHANRFADERAGWRDKAAFFHGEDACYLRFLIPPGSRVLEIGCGLGDTLAALAPSYGVGIDFSDKQIAIARTRHPGLTFIAGDAEDPATLAAVTGPFDVILVLDTIGSLDDCQQFIEQLHPLCTRETRLVIGYFSHLWYPLLKAAEAMGLRMPQPEQNVLSPADLRNLAQLADFDPVKSEQRVLSPLRLYGLGRFANRFLSVLPGLRALSLRHYLVARSMRCVTDDVRSATVVVPARNERGNIEPAVQRIAAFCPDIELIFIEGHSRDGTYEEMERVRQAFPDHDIKLMRQPGKGKADAVFTAFDAARGDVLMILDADLTMPPEQLPKFFEALRSGKGEFINGSRLVYPMDEGAMRFLNLIANKTFSYLFSWLLNQRYTDTLCGTKVLRRSDYQRLKAGKAYFGDFDPFGDFDLIFGASKLNLKTIDLPIRYAARSYGETQISRFRHGWMLLKMVVFAFFKIKAI</sequence>
<dbReference type="Pfam" id="PF13489">
    <property type="entry name" value="Methyltransf_23"/>
    <property type="match status" value="1"/>
</dbReference>
<accession>A0ABY3R432</accession>
<dbReference type="GO" id="GO:0008168">
    <property type="term" value="F:methyltransferase activity"/>
    <property type="evidence" value="ECO:0007669"/>
    <property type="project" value="UniProtKB-KW"/>
</dbReference>
<evidence type="ECO:0000259" key="2">
    <source>
        <dbReference type="Pfam" id="PF00535"/>
    </source>
</evidence>
<feature type="domain" description="Glycosyltransferase 2-like" evidence="2">
    <location>
        <begin position="268"/>
        <end position="423"/>
    </location>
</feature>
<dbReference type="InterPro" id="IPR029063">
    <property type="entry name" value="SAM-dependent_MTases_sf"/>
</dbReference>
<reference evidence="3" key="1">
    <citation type="journal article" date="2024" name="Antonie Van Leeuwenhoek">
        <title>Bradyrhizobium ontarionense sp. nov., a novel bacterial symbiont isolated from Aeschynomene indica (Indian jointvetch), harbours photosynthesis, nitrogen fixation and nitrous oxide (N2O) reductase genes.</title>
        <authorList>
            <person name="Bromfield E.S.P."/>
            <person name="Cloutier S."/>
        </authorList>
    </citation>
    <scope>NUCLEOTIDE SEQUENCE</scope>
    <source>
        <strain evidence="3">A19</strain>
    </source>
</reference>
<feature type="region of interest" description="Disordered" evidence="1">
    <location>
        <begin position="1"/>
        <end position="25"/>
    </location>
</feature>
<keyword evidence="4" id="KW-1185">Reference proteome</keyword>
<evidence type="ECO:0000256" key="1">
    <source>
        <dbReference type="SAM" id="MobiDB-lite"/>
    </source>
</evidence>
<dbReference type="InterPro" id="IPR001173">
    <property type="entry name" value="Glyco_trans_2-like"/>
</dbReference>
<dbReference type="PANTHER" id="PTHR48090">
    <property type="entry name" value="UNDECAPRENYL-PHOSPHATE 4-DEOXY-4-FORMAMIDO-L-ARABINOSE TRANSFERASE-RELATED"/>
    <property type="match status" value="1"/>
</dbReference>
<dbReference type="PANTHER" id="PTHR48090:SF7">
    <property type="entry name" value="RFBJ PROTEIN"/>
    <property type="match status" value="1"/>
</dbReference>
<dbReference type="InterPro" id="IPR050256">
    <property type="entry name" value="Glycosyltransferase_2"/>
</dbReference>
<dbReference type="SUPFAM" id="SSF53448">
    <property type="entry name" value="Nucleotide-diphospho-sugar transferases"/>
    <property type="match status" value="1"/>
</dbReference>
<dbReference type="Gene3D" id="3.90.550.10">
    <property type="entry name" value="Spore Coat Polysaccharide Biosynthesis Protein SpsA, Chain A"/>
    <property type="match status" value="1"/>
</dbReference>
<protein>
    <submittedName>
        <fullName evidence="3">Bifunctional class I SAM-dependent methyltransferase/glycosyltransferase family 2 protein</fullName>
    </submittedName>
</protein>
<dbReference type="Gene3D" id="3.40.50.150">
    <property type="entry name" value="Vaccinia Virus protein VP39"/>
    <property type="match status" value="1"/>
</dbReference>
<dbReference type="InterPro" id="IPR029044">
    <property type="entry name" value="Nucleotide-diphossugar_trans"/>
</dbReference>
<keyword evidence="3" id="KW-0489">Methyltransferase</keyword>
<dbReference type="CDD" id="cd04179">
    <property type="entry name" value="DPM_DPG-synthase_like"/>
    <property type="match status" value="1"/>
</dbReference>